<dbReference type="EMBL" id="CP125942">
    <property type="protein sequence ID" value="XAO44900.1"/>
    <property type="molecule type" value="Genomic_DNA"/>
</dbReference>
<dbReference type="InterPro" id="IPR001845">
    <property type="entry name" value="HTH_ArsR_DNA-bd_dom"/>
</dbReference>
<dbReference type="InterPro" id="IPR011991">
    <property type="entry name" value="ArsR-like_HTH"/>
</dbReference>
<dbReference type="RefSeq" id="WP_345470035.1">
    <property type="nucleotide sequence ID" value="NZ_CP125942.1"/>
</dbReference>
<evidence type="ECO:0000313" key="3">
    <source>
        <dbReference type="Proteomes" id="UP001486888"/>
    </source>
</evidence>
<dbReference type="Proteomes" id="UP001486888">
    <property type="component" value="Chromosome"/>
</dbReference>
<protein>
    <submittedName>
        <fullName evidence="2">Winged helix-turn-helix domain-containing protein</fullName>
    </submittedName>
</protein>
<sequence>MESDLEDLRLRLTELTERIERLESEREVKESPLVADSVLDEEQFWALHGLRARRENHPNTVGGAVLIVGSLNLPDGAPVAWQQNAGTDGLFETDWSDFAGSFSALGHPGRLELIRQILSGVHTTAELSEIASLGTTGKLHHHLRQLVAAGWVRQSGRGSYEVPAARVVPLLACLTGAGH</sequence>
<gene>
    <name evidence="2" type="ORF">QMQ05_11090</name>
</gene>
<reference evidence="2 3" key="1">
    <citation type="submission" date="2023-05" db="EMBL/GenBank/DDBJ databases">
        <title>Glutamicibacter sp. B1, complete genome.</title>
        <authorList>
            <person name="Long Y.H."/>
            <person name="Fang T."/>
            <person name="Li X.Y."/>
        </authorList>
    </citation>
    <scope>NUCLEOTIDE SEQUENCE [LARGE SCALE GENOMIC DNA]</scope>
    <source>
        <strain evidence="2 3">B1</strain>
    </source>
</reference>
<feature type="domain" description="HTH arsR-type" evidence="1">
    <location>
        <begin position="100"/>
        <end position="173"/>
    </location>
</feature>
<dbReference type="InterPro" id="IPR036388">
    <property type="entry name" value="WH-like_DNA-bd_sf"/>
</dbReference>
<dbReference type="InterPro" id="IPR036390">
    <property type="entry name" value="WH_DNA-bd_sf"/>
</dbReference>
<dbReference type="Gene3D" id="1.10.10.10">
    <property type="entry name" value="Winged helix-like DNA-binding domain superfamily/Winged helix DNA-binding domain"/>
    <property type="match status" value="1"/>
</dbReference>
<evidence type="ECO:0000313" key="2">
    <source>
        <dbReference type="EMBL" id="XAO44900.1"/>
    </source>
</evidence>
<keyword evidence="3" id="KW-1185">Reference proteome</keyword>
<dbReference type="GO" id="GO:0003700">
    <property type="term" value="F:DNA-binding transcription factor activity"/>
    <property type="evidence" value="ECO:0007669"/>
    <property type="project" value="InterPro"/>
</dbReference>
<dbReference type="KEGG" id="gey:QMQ05_11090"/>
<dbReference type="AlphaFoldDB" id="A0AAU6WB65"/>
<accession>A0AAU6WB65</accession>
<organism evidence="2 3">
    <name type="scientific">Glutamicibacter ectropisis</name>
    <dbReference type="NCBI Taxonomy" id="3046593"/>
    <lineage>
        <taxon>Bacteria</taxon>
        <taxon>Bacillati</taxon>
        <taxon>Actinomycetota</taxon>
        <taxon>Actinomycetes</taxon>
        <taxon>Micrococcales</taxon>
        <taxon>Micrococcaceae</taxon>
        <taxon>Glutamicibacter</taxon>
    </lineage>
</organism>
<evidence type="ECO:0000259" key="1">
    <source>
        <dbReference type="SMART" id="SM00418"/>
    </source>
</evidence>
<name>A0AAU6WB65_9MICC</name>
<dbReference type="CDD" id="cd00090">
    <property type="entry name" value="HTH_ARSR"/>
    <property type="match status" value="1"/>
</dbReference>
<proteinExistence type="predicted"/>
<dbReference type="SUPFAM" id="SSF46785">
    <property type="entry name" value="Winged helix' DNA-binding domain"/>
    <property type="match status" value="1"/>
</dbReference>
<dbReference type="SMART" id="SM00418">
    <property type="entry name" value="HTH_ARSR"/>
    <property type="match status" value="1"/>
</dbReference>